<evidence type="ECO:0000259" key="9">
    <source>
        <dbReference type="PROSITE" id="PS51918"/>
    </source>
</evidence>
<dbReference type="GO" id="GO:0046872">
    <property type="term" value="F:metal ion binding"/>
    <property type="evidence" value="ECO:0007669"/>
    <property type="project" value="UniProtKB-KW"/>
</dbReference>
<dbReference type="Gene3D" id="3.80.30.20">
    <property type="entry name" value="tm_1862 like domain"/>
    <property type="match status" value="1"/>
</dbReference>
<proteinExistence type="predicted"/>
<evidence type="ECO:0000256" key="4">
    <source>
        <dbReference type="ARBA" id="ARBA00022691"/>
    </source>
</evidence>
<evidence type="ECO:0000313" key="10">
    <source>
        <dbReference type="EMBL" id="SHH83349.1"/>
    </source>
</evidence>
<dbReference type="GO" id="GO:0051539">
    <property type="term" value="F:4 iron, 4 sulfur cluster binding"/>
    <property type="evidence" value="ECO:0007669"/>
    <property type="project" value="UniProtKB-KW"/>
</dbReference>
<sequence>MENGMKKEIKVLLIRPKYSSIVAHLEPLGLEYVAGLCRDMNIKCEILDEFQHSWFFRLERIKKKIREGGYNVVGFNANANTVDYILDRAAQLKKEFPDICIQVGGPEAELNYTDFCKDQIDIVYYDNGLKTQKNIWAAGLDPEVLDKQTGICFKKDGKWVVKEKGEPVDCFIVKPDRTEFYKGLKKNFIFMKGKFALSKASFSCPFNCNFCYCTKMNSGVYTEIDLDSVIEEVESIKHDKIWFVDDTFFFNKERVISFCEKIIEKGIKKQFMAYARADFIAENPDVLPLAYKAGFRDLLIGLEAVSDAQLKEYNKQTSRNDNILAIKHCHENNIVCNGLFVVSHTSTKEDFRNLLKFIKDNNLLWMVFGIFTPYKGTDAYEQYKDKLVNFKSKNRDGLHVTVPPEHMSAFMFQMRYYWLHVVTYPKIIVRTLFGTAYDTKKTGWF</sequence>
<evidence type="ECO:0000259" key="8">
    <source>
        <dbReference type="PROSITE" id="PS51332"/>
    </source>
</evidence>
<dbReference type="PROSITE" id="PS51918">
    <property type="entry name" value="RADICAL_SAM"/>
    <property type="match status" value="1"/>
</dbReference>
<evidence type="ECO:0000256" key="2">
    <source>
        <dbReference type="ARBA" id="ARBA00022603"/>
    </source>
</evidence>
<dbReference type="Gene3D" id="3.40.50.280">
    <property type="entry name" value="Cobalamin-binding domain"/>
    <property type="match status" value="1"/>
</dbReference>
<dbReference type="SFLD" id="SFLDG01082">
    <property type="entry name" value="B12-binding_domain_containing"/>
    <property type="match status" value="1"/>
</dbReference>
<dbReference type="SFLD" id="SFLDS00029">
    <property type="entry name" value="Radical_SAM"/>
    <property type="match status" value="1"/>
</dbReference>
<dbReference type="InterPro" id="IPR058240">
    <property type="entry name" value="rSAM_sf"/>
</dbReference>
<dbReference type="GO" id="GO:0003824">
    <property type="term" value="F:catalytic activity"/>
    <property type="evidence" value="ECO:0007669"/>
    <property type="project" value="InterPro"/>
</dbReference>
<evidence type="ECO:0000313" key="11">
    <source>
        <dbReference type="Proteomes" id="UP000184278"/>
    </source>
</evidence>
<keyword evidence="11" id="KW-1185">Reference proteome</keyword>
<dbReference type="InterPro" id="IPR023404">
    <property type="entry name" value="rSAM_horseshoe"/>
</dbReference>
<dbReference type="InterPro" id="IPR051198">
    <property type="entry name" value="BchE-like"/>
</dbReference>
<evidence type="ECO:0000256" key="3">
    <source>
        <dbReference type="ARBA" id="ARBA00022679"/>
    </source>
</evidence>
<dbReference type="SUPFAM" id="SSF102114">
    <property type="entry name" value="Radical SAM enzymes"/>
    <property type="match status" value="1"/>
</dbReference>
<dbReference type="EMBL" id="FQXK01000007">
    <property type="protein sequence ID" value="SHH83349.1"/>
    <property type="molecule type" value="Genomic_DNA"/>
</dbReference>
<feature type="domain" description="B12-binding" evidence="8">
    <location>
        <begin position="8"/>
        <end position="146"/>
    </location>
</feature>
<dbReference type="STRING" id="1121131.SAMN02745229_00935"/>
<protein>
    <submittedName>
        <fullName evidence="10">Radical SAM superfamily enzyme YgiQ, UPF0313 family</fullName>
    </submittedName>
</protein>
<dbReference type="PANTHER" id="PTHR43409:SF7">
    <property type="entry name" value="BLL1977 PROTEIN"/>
    <property type="match status" value="1"/>
</dbReference>
<dbReference type="PANTHER" id="PTHR43409">
    <property type="entry name" value="ANAEROBIC MAGNESIUM-PROTOPORPHYRIN IX MONOMETHYL ESTER CYCLASE-RELATED"/>
    <property type="match status" value="1"/>
</dbReference>
<accession>A0A1M5W6Y0</accession>
<keyword evidence="7" id="KW-0411">Iron-sulfur</keyword>
<dbReference type="OrthoDB" id="9801424at2"/>
<reference evidence="11" key="1">
    <citation type="submission" date="2016-11" db="EMBL/GenBank/DDBJ databases">
        <authorList>
            <person name="Varghese N."/>
            <person name="Submissions S."/>
        </authorList>
    </citation>
    <scope>NUCLEOTIDE SEQUENCE [LARGE SCALE GENOMIC DNA]</scope>
    <source>
        <strain evidence="11">DSM 3071</strain>
    </source>
</reference>
<dbReference type="InterPro" id="IPR006638">
    <property type="entry name" value="Elp3/MiaA/NifB-like_rSAM"/>
</dbReference>
<dbReference type="InterPro" id="IPR006158">
    <property type="entry name" value="Cobalamin-bd"/>
</dbReference>
<keyword evidence="4" id="KW-0949">S-adenosyl-L-methionine</keyword>
<dbReference type="SMART" id="SM00729">
    <property type="entry name" value="Elp3"/>
    <property type="match status" value="1"/>
</dbReference>
<comment type="cofactor">
    <cofactor evidence="1">
        <name>[4Fe-4S] cluster</name>
        <dbReference type="ChEBI" id="CHEBI:49883"/>
    </cofactor>
</comment>
<dbReference type="PROSITE" id="PS51332">
    <property type="entry name" value="B12_BINDING"/>
    <property type="match status" value="1"/>
</dbReference>
<keyword evidence="5" id="KW-0479">Metal-binding</keyword>
<feature type="domain" description="Radical SAM core" evidence="9">
    <location>
        <begin position="190"/>
        <end position="409"/>
    </location>
</feature>
<dbReference type="InterPro" id="IPR007197">
    <property type="entry name" value="rSAM"/>
</dbReference>
<keyword evidence="3" id="KW-0808">Transferase</keyword>
<evidence type="ECO:0000256" key="7">
    <source>
        <dbReference type="ARBA" id="ARBA00023014"/>
    </source>
</evidence>
<dbReference type="SFLD" id="SFLDG01123">
    <property type="entry name" value="methyltransferase_(Class_B)"/>
    <property type="match status" value="1"/>
</dbReference>
<dbReference type="GO" id="GO:0005829">
    <property type="term" value="C:cytosol"/>
    <property type="evidence" value="ECO:0007669"/>
    <property type="project" value="TreeGrafter"/>
</dbReference>
<evidence type="ECO:0000256" key="1">
    <source>
        <dbReference type="ARBA" id="ARBA00001966"/>
    </source>
</evidence>
<dbReference type="Pfam" id="PF02310">
    <property type="entry name" value="B12-binding"/>
    <property type="match status" value="1"/>
</dbReference>
<dbReference type="InterPro" id="IPR034466">
    <property type="entry name" value="Methyltransferase_Class_B"/>
</dbReference>
<name>A0A1M5W6Y0_BUTFI</name>
<dbReference type="GO" id="GO:0031419">
    <property type="term" value="F:cobalamin binding"/>
    <property type="evidence" value="ECO:0007669"/>
    <property type="project" value="InterPro"/>
</dbReference>
<evidence type="ECO:0000256" key="5">
    <source>
        <dbReference type="ARBA" id="ARBA00022723"/>
    </source>
</evidence>
<dbReference type="AlphaFoldDB" id="A0A1M5W6Y0"/>
<dbReference type="Proteomes" id="UP000184278">
    <property type="component" value="Unassembled WGS sequence"/>
</dbReference>
<keyword evidence="6" id="KW-0408">Iron</keyword>
<dbReference type="Pfam" id="PF04055">
    <property type="entry name" value="Radical_SAM"/>
    <property type="match status" value="1"/>
</dbReference>
<evidence type="ECO:0000256" key="6">
    <source>
        <dbReference type="ARBA" id="ARBA00023004"/>
    </source>
</evidence>
<organism evidence="10 11">
    <name type="scientific">Butyrivibrio fibrisolvens DSM 3071</name>
    <dbReference type="NCBI Taxonomy" id="1121131"/>
    <lineage>
        <taxon>Bacteria</taxon>
        <taxon>Bacillati</taxon>
        <taxon>Bacillota</taxon>
        <taxon>Clostridia</taxon>
        <taxon>Lachnospirales</taxon>
        <taxon>Lachnospiraceae</taxon>
        <taxon>Butyrivibrio</taxon>
    </lineage>
</organism>
<gene>
    <name evidence="10" type="ORF">SAMN02745229_00935</name>
</gene>
<keyword evidence="2" id="KW-0489">Methyltransferase</keyword>